<evidence type="ECO:0000256" key="1">
    <source>
        <dbReference type="SAM" id="MobiDB-lite"/>
    </source>
</evidence>
<name>A0AA40SMZ9_9MICO</name>
<keyword evidence="5" id="KW-1185">Reference proteome</keyword>
<dbReference type="InterPro" id="IPR045597">
    <property type="entry name" value="DUF6458"/>
</dbReference>
<proteinExistence type="predicted"/>
<feature type="compositionally biased region" description="Polar residues" evidence="1">
    <location>
        <begin position="101"/>
        <end position="111"/>
    </location>
</feature>
<feature type="transmembrane region" description="Helical" evidence="2">
    <location>
        <begin position="58"/>
        <end position="78"/>
    </location>
</feature>
<keyword evidence="2" id="KW-0472">Membrane</keyword>
<feature type="region of interest" description="Disordered" evidence="1">
    <location>
        <begin position="81"/>
        <end position="111"/>
    </location>
</feature>
<keyword evidence="2" id="KW-1133">Transmembrane helix</keyword>
<gene>
    <name evidence="4" type="ORF">BKA10_001022</name>
</gene>
<evidence type="ECO:0000259" key="3">
    <source>
        <dbReference type="Pfam" id="PF20059"/>
    </source>
</evidence>
<reference evidence="4 5" key="1">
    <citation type="submission" date="2020-08" db="EMBL/GenBank/DDBJ databases">
        <title>Sequencing the genomes of 1000 actinobacteria strains.</title>
        <authorList>
            <person name="Klenk H.-P."/>
        </authorList>
    </citation>
    <scope>NUCLEOTIDE SEQUENCE [LARGE SCALE GENOMIC DNA]</scope>
    <source>
        <strain evidence="4 5">DSM 19600</strain>
    </source>
</reference>
<evidence type="ECO:0000313" key="5">
    <source>
        <dbReference type="Proteomes" id="UP000549113"/>
    </source>
</evidence>
<comment type="caution">
    <text evidence="4">The sequence shown here is derived from an EMBL/GenBank/DDBJ whole genome shotgun (WGS) entry which is preliminary data.</text>
</comment>
<dbReference type="AlphaFoldDB" id="A0AA40SMZ9"/>
<accession>A0AA40SMZ9</accession>
<feature type="domain" description="DUF6458" evidence="3">
    <location>
        <begin position="27"/>
        <end position="97"/>
    </location>
</feature>
<feature type="transmembrane region" description="Helical" evidence="2">
    <location>
        <begin position="26"/>
        <end position="46"/>
    </location>
</feature>
<evidence type="ECO:0000256" key="2">
    <source>
        <dbReference type="SAM" id="Phobius"/>
    </source>
</evidence>
<protein>
    <recommendedName>
        <fullName evidence="3">DUF6458 domain-containing protein</fullName>
    </recommendedName>
</protein>
<organism evidence="4 5">
    <name type="scientific">Microbacterium invictum</name>
    <dbReference type="NCBI Taxonomy" id="515415"/>
    <lineage>
        <taxon>Bacteria</taxon>
        <taxon>Bacillati</taxon>
        <taxon>Actinomycetota</taxon>
        <taxon>Actinomycetes</taxon>
        <taxon>Micrococcales</taxon>
        <taxon>Microbacteriaceae</taxon>
        <taxon>Microbacterium</taxon>
    </lineage>
</organism>
<evidence type="ECO:0000313" key="4">
    <source>
        <dbReference type="EMBL" id="MBB4139228.1"/>
    </source>
</evidence>
<dbReference type="EMBL" id="JACIFH010000001">
    <property type="protein sequence ID" value="MBB4139228.1"/>
    <property type="molecule type" value="Genomic_DNA"/>
</dbReference>
<sequence length="111" mass="11767">MDDVKGVAVPASIGHDGHIPAVRSGVMGIGTGIVLFVIGAILVFAVNVEVEWVNLDMVGYILMGAGVVVFLIAIILMVRRRTTQSVTHTTDPAVGERVTRTETSTPDDPRV</sequence>
<dbReference type="Proteomes" id="UP000549113">
    <property type="component" value="Unassembled WGS sequence"/>
</dbReference>
<keyword evidence="2" id="KW-0812">Transmembrane</keyword>
<dbReference type="Pfam" id="PF20059">
    <property type="entry name" value="DUF6458"/>
    <property type="match status" value="1"/>
</dbReference>